<reference evidence="3" key="1">
    <citation type="journal article" date="2019" name="Int. J. Syst. Evol. Microbiol.">
        <title>The Global Catalogue of Microorganisms (GCM) 10K type strain sequencing project: providing services to taxonomists for standard genome sequencing and annotation.</title>
        <authorList>
            <consortium name="The Broad Institute Genomics Platform"/>
            <consortium name="The Broad Institute Genome Sequencing Center for Infectious Disease"/>
            <person name="Wu L."/>
            <person name="Ma J."/>
        </authorList>
    </citation>
    <scope>NUCLEOTIDE SEQUENCE [LARGE SCALE GENOMIC DNA]</scope>
    <source>
        <strain evidence="3">JCM 4816</strain>
    </source>
</reference>
<dbReference type="PANTHER" id="PTHR10458">
    <property type="entry name" value="PEPTIDE DEFORMYLASE"/>
    <property type="match status" value="1"/>
</dbReference>
<dbReference type="SUPFAM" id="SSF56420">
    <property type="entry name" value="Peptide deformylase"/>
    <property type="match status" value="1"/>
</dbReference>
<dbReference type="EMBL" id="BAAAXF010000059">
    <property type="protein sequence ID" value="GAA3501339.1"/>
    <property type="molecule type" value="Genomic_DNA"/>
</dbReference>
<evidence type="ECO:0000313" key="2">
    <source>
        <dbReference type="EMBL" id="GAA3501339.1"/>
    </source>
</evidence>
<gene>
    <name evidence="2" type="ORF">GCM10019016_084460</name>
</gene>
<evidence type="ECO:0000256" key="1">
    <source>
        <dbReference type="ARBA" id="ARBA00010759"/>
    </source>
</evidence>
<name>A0ABP6U342_9ACTN</name>
<evidence type="ECO:0008006" key="4">
    <source>
        <dbReference type="Google" id="ProtNLM"/>
    </source>
</evidence>
<protein>
    <recommendedName>
        <fullName evidence="4">Peptide deformylase</fullName>
    </recommendedName>
</protein>
<dbReference type="Pfam" id="PF01327">
    <property type="entry name" value="Pep_deformylase"/>
    <property type="match status" value="1"/>
</dbReference>
<comment type="similarity">
    <text evidence="1">Belongs to the polypeptide deformylase family.</text>
</comment>
<dbReference type="PANTHER" id="PTHR10458:SF22">
    <property type="entry name" value="PEPTIDE DEFORMYLASE"/>
    <property type="match status" value="1"/>
</dbReference>
<evidence type="ECO:0000313" key="3">
    <source>
        <dbReference type="Proteomes" id="UP001501455"/>
    </source>
</evidence>
<dbReference type="InterPro" id="IPR036821">
    <property type="entry name" value="Peptide_deformylase_sf"/>
</dbReference>
<dbReference type="Gene3D" id="3.90.45.10">
    <property type="entry name" value="Peptide deformylase"/>
    <property type="match status" value="2"/>
</dbReference>
<proteinExistence type="inferred from homology"/>
<comment type="caution">
    <text evidence="2">The sequence shown here is derived from an EMBL/GenBank/DDBJ whole genome shotgun (WGS) entry which is preliminary data.</text>
</comment>
<sequence length="162" mass="17719">MNEMRPSEQMRKLGVVQEGASVLTEPARPFSLPAERQAAEQAVESLFTSMARIAGVHTFAKGMGIAAPQIGIRRAAAVVQPAEPGAGAIVLLNPRVIAASQETDDQYEGCLSFFDVRGLARLVHHEIDHLDGHLYTARMRPGVQPISVTEYRQTGRAWSYEH</sequence>
<accession>A0ABP6U342</accession>
<dbReference type="InterPro" id="IPR023635">
    <property type="entry name" value="Peptide_deformylase"/>
</dbReference>
<dbReference type="Proteomes" id="UP001501455">
    <property type="component" value="Unassembled WGS sequence"/>
</dbReference>
<organism evidence="2 3">
    <name type="scientific">Streptomyces prasinosporus</name>
    <dbReference type="NCBI Taxonomy" id="68256"/>
    <lineage>
        <taxon>Bacteria</taxon>
        <taxon>Bacillati</taxon>
        <taxon>Actinomycetota</taxon>
        <taxon>Actinomycetes</taxon>
        <taxon>Kitasatosporales</taxon>
        <taxon>Streptomycetaceae</taxon>
        <taxon>Streptomyces</taxon>
        <taxon>Streptomyces albogriseolus group</taxon>
    </lineage>
</organism>
<keyword evidence="3" id="KW-1185">Reference proteome</keyword>
<dbReference type="PRINTS" id="PR01576">
    <property type="entry name" value="PDEFORMYLASE"/>
</dbReference>